<name>A0A0P0ZA08_9HYPH</name>
<dbReference type="EMBL" id="LC066397">
    <property type="protein sequence ID" value="BAT31231.1"/>
    <property type="molecule type" value="Genomic_DNA"/>
</dbReference>
<evidence type="ECO:0000256" key="1">
    <source>
        <dbReference type="ARBA" id="ARBA00004924"/>
    </source>
</evidence>
<dbReference type="Gene3D" id="3.40.630.30">
    <property type="match status" value="1"/>
</dbReference>
<dbReference type="GO" id="GO:0046677">
    <property type="term" value="P:response to antibiotic"/>
    <property type="evidence" value="ECO:0007669"/>
    <property type="project" value="UniProtKB-KW"/>
</dbReference>
<dbReference type="RefSeq" id="WP_007065775.1">
    <property type="nucleotide sequence ID" value="NZ_BBWO01000005.1"/>
</dbReference>
<dbReference type="AlphaFoldDB" id="A0A0P0ZA08"/>
<dbReference type="PANTHER" id="PTHR31438">
    <property type="entry name" value="LYSINE N-ACYLTRANSFERASE C17G9.06C-RELATED"/>
    <property type="match status" value="1"/>
</dbReference>
<proteinExistence type="predicted"/>
<organism evidence="4">
    <name type="scientific">Fulvimarina pelagi</name>
    <dbReference type="NCBI Taxonomy" id="217511"/>
    <lineage>
        <taxon>Bacteria</taxon>
        <taxon>Pseudomonadati</taxon>
        <taxon>Pseudomonadota</taxon>
        <taxon>Alphaproteobacteria</taxon>
        <taxon>Hyphomicrobiales</taxon>
        <taxon>Aurantimonadaceae</taxon>
        <taxon>Fulvimarina</taxon>
    </lineage>
</organism>
<evidence type="ECO:0000259" key="3">
    <source>
        <dbReference type="PROSITE" id="PS51186"/>
    </source>
</evidence>
<dbReference type="InterPro" id="IPR019432">
    <property type="entry name" value="Acyltransferase_MbtK/IucB-like"/>
</dbReference>
<dbReference type="SUPFAM" id="SSF55729">
    <property type="entry name" value="Acyl-CoA N-acyltransferases (Nat)"/>
    <property type="match status" value="1"/>
</dbReference>
<dbReference type="OrthoDB" id="9814648at2"/>
<evidence type="ECO:0000256" key="2">
    <source>
        <dbReference type="ARBA" id="ARBA00023251"/>
    </source>
</evidence>
<dbReference type="GO" id="GO:0019290">
    <property type="term" value="P:siderophore biosynthetic process"/>
    <property type="evidence" value="ECO:0007669"/>
    <property type="project" value="InterPro"/>
</dbReference>
<protein>
    <submittedName>
        <fullName evidence="4">Putative aminoglycoside N(6')-acetyltransferase</fullName>
    </submittedName>
</protein>
<dbReference type="InterPro" id="IPR016181">
    <property type="entry name" value="Acyl_CoA_acyltransferase"/>
</dbReference>
<dbReference type="PANTHER" id="PTHR31438:SF1">
    <property type="entry name" value="LYSINE N-ACYLTRANSFERASE C17G9.06C-RELATED"/>
    <property type="match status" value="1"/>
</dbReference>
<sequence>MSPPDLPEPSPDLRRYTFEEVGAADLPRLRDWVARPHVAEWWDDDEPFRDEDLADPRVDLRLVSFDGRPFAFMQDYDVRGWVGHYFGHLPPGSRGIDQFIAEPDMVGIGHGPAFISLRIKELFDGGAPAVATDPHPDNKRAVAAYEKVGFRATGEPMTTQWGLILPMVFWRKSL</sequence>
<dbReference type="GO" id="GO:0016410">
    <property type="term" value="F:N-acyltransferase activity"/>
    <property type="evidence" value="ECO:0007669"/>
    <property type="project" value="TreeGrafter"/>
</dbReference>
<dbReference type="InterPro" id="IPR000182">
    <property type="entry name" value="GNAT_dom"/>
</dbReference>
<reference evidence="4" key="1">
    <citation type="journal article" date="2015" name="Proc. Natl. Acad. Sci. U.S.A.">
        <title>Bacterial clade with the ribosomal RNA operon on a small plasmid rather than the chromosome.</title>
        <authorList>
            <person name="Anda M."/>
            <person name="Ohtsubo Y."/>
            <person name="Okubo T."/>
            <person name="Sugawara M."/>
            <person name="Nagata Y."/>
            <person name="Tsuda M."/>
            <person name="Minamisawa K."/>
            <person name="Mitsui H."/>
        </authorList>
    </citation>
    <scope>NUCLEOTIDE SEQUENCE</scope>
    <source>
        <strain evidence="4">DSM 15513</strain>
    </source>
</reference>
<keyword evidence="4" id="KW-0808">Transferase</keyword>
<feature type="domain" description="N-acetyltransferase" evidence="3">
    <location>
        <begin position="16"/>
        <end position="174"/>
    </location>
</feature>
<keyword evidence="2" id="KW-0046">Antibiotic resistance</keyword>
<dbReference type="SMART" id="SM01006">
    <property type="entry name" value="AlcB"/>
    <property type="match status" value="1"/>
</dbReference>
<accession>A0A0P0ZA08</accession>
<comment type="pathway">
    <text evidence="1">Siderophore biosynthesis.</text>
</comment>
<dbReference type="PROSITE" id="PS51186">
    <property type="entry name" value="GNAT"/>
    <property type="match status" value="1"/>
</dbReference>
<dbReference type="Pfam" id="PF13523">
    <property type="entry name" value="Acetyltransf_8"/>
    <property type="match status" value="1"/>
</dbReference>
<evidence type="ECO:0000313" key="4">
    <source>
        <dbReference type="EMBL" id="BAT31231.1"/>
    </source>
</evidence>